<evidence type="ECO:0000313" key="1">
    <source>
        <dbReference type="EMBL" id="KGQ19857.1"/>
    </source>
</evidence>
<dbReference type="Proteomes" id="UP000030518">
    <property type="component" value="Unassembled WGS sequence"/>
</dbReference>
<dbReference type="PATRIC" id="fig|1300345.3.peg.935"/>
<gene>
    <name evidence="1" type="ORF">LF41_2360</name>
</gene>
<reference evidence="1 2" key="1">
    <citation type="submission" date="2014-09" db="EMBL/GenBank/DDBJ databases">
        <title>Genome sequences of Lysobacter dokdonensis DS-58.</title>
        <authorList>
            <person name="Kim J.F."/>
            <person name="Kwak M.-J."/>
        </authorList>
    </citation>
    <scope>NUCLEOTIDE SEQUENCE [LARGE SCALE GENOMIC DNA]</scope>
    <source>
        <strain evidence="1 2">DS-58</strain>
    </source>
</reference>
<accession>A0A0A2WM92</accession>
<dbReference type="STRING" id="1300345.LF41_2360"/>
<dbReference type="EMBL" id="JRKJ01000005">
    <property type="protein sequence ID" value="KGQ19857.1"/>
    <property type="molecule type" value="Genomic_DNA"/>
</dbReference>
<organism evidence="1 2">
    <name type="scientific">Lysobacter dokdonensis DS-58</name>
    <dbReference type="NCBI Taxonomy" id="1300345"/>
    <lineage>
        <taxon>Bacteria</taxon>
        <taxon>Pseudomonadati</taxon>
        <taxon>Pseudomonadota</taxon>
        <taxon>Gammaproteobacteria</taxon>
        <taxon>Lysobacterales</taxon>
        <taxon>Lysobacteraceae</taxon>
        <taxon>Noviluteimonas</taxon>
    </lineage>
</organism>
<sequence length="44" mass="4989">MVLGWRRRYGAAVARIETGSHGEVFSFAPFDGIREGRVRVSEKH</sequence>
<protein>
    <submittedName>
        <fullName evidence="1">Uncharacterized protein</fullName>
    </submittedName>
</protein>
<name>A0A0A2WM92_9GAMM</name>
<keyword evidence="2" id="KW-1185">Reference proteome</keyword>
<proteinExistence type="predicted"/>
<dbReference type="AlphaFoldDB" id="A0A0A2WM92"/>
<comment type="caution">
    <text evidence="1">The sequence shown here is derived from an EMBL/GenBank/DDBJ whole genome shotgun (WGS) entry which is preliminary data.</text>
</comment>
<evidence type="ECO:0000313" key="2">
    <source>
        <dbReference type="Proteomes" id="UP000030518"/>
    </source>
</evidence>